<feature type="chain" id="PRO_5012370827" evidence="5">
    <location>
        <begin position="37"/>
        <end position="264"/>
    </location>
</feature>
<reference evidence="7 8" key="1">
    <citation type="submission" date="2017-04" db="EMBL/GenBank/DDBJ databases">
        <authorList>
            <person name="Afonso C.L."/>
            <person name="Miller P.J."/>
            <person name="Scott M.A."/>
            <person name="Spackman E."/>
            <person name="Goraichik I."/>
            <person name="Dimitrov K.M."/>
            <person name="Suarez D.L."/>
            <person name="Swayne D.E."/>
        </authorList>
    </citation>
    <scope>NUCLEOTIDE SEQUENCE [LARGE SCALE GENOMIC DNA]</scope>
    <source>
        <strain evidence="7 8">DSM 23236</strain>
    </source>
</reference>
<evidence type="ECO:0000256" key="4">
    <source>
        <dbReference type="ARBA" id="ARBA00023136"/>
    </source>
</evidence>
<dbReference type="Proteomes" id="UP000192761">
    <property type="component" value="Unassembled WGS sequence"/>
</dbReference>
<keyword evidence="8" id="KW-1185">Reference proteome</keyword>
<name>A0A1W1XB32_9NEIS</name>
<feature type="signal peptide" evidence="5">
    <location>
        <begin position="1"/>
        <end position="36"/>
    </location>
</feature>
<evidence type="ECO:0000256" key="5">
    <source>
        <dbReference type="SAM" id="SignalP"/>
    </source>
</evidence>
<keyword evidence="2" id="KW-0812">Transmembrane</keyword>
<organism evidence="7 8">
    <name type="scientific">Andreprevotia lacus DSM 23236</name>
    <dbReference type="NCBI Taxonomy" id="1121001"/>
    <lineage>
        <taxon>Bacteria</taxon>
        <taxon>Pseudomonadati</taxon>
        <taxon>Pseudomonadota</taxon>
        <taxon>Betaproteobacteria</taxon>
        <taxon>Neisseriales</taxon>
        <taxon>Chitinibacteraceae</taxon>
        <taxon>Andreprevotia</taxon>
    </lineage>
</organism>
<protein>
    <submittedName>
        <fullName evidence="7">Type IV pili methyl-accepting chemotaxis transducer N-term</fullName>
    </submittedName>
</protein>
<dbReference type="Pfam" id="PF13675">
    <property type="entry name" value="PilJ"/>
    <property type="match status" value="1"/>
</dbReference>
<evidence type="ECO:0000256" key="1">
    <source>
        <dbReference type="ARBA" id="ARBA00004141"/>
    </source>
</evidence>
<dbReference type="InterPro" id="IPR029095">
    <property type="entry name" value="NarX-like_N"/>
</dbReference>
<keyword evidence="3" id="KW-1133">Transmembrane helix</keyword>
<keyword evidence="5" id="KW-0732">Signal</keyword>
<evidence type="ECO:0000256" key="3">
    <source>
        <dbReference type="ARBA" id="ARBA00022989"/>
    </source>
</evidence>
<dbReference type="GO" id="GO:0016020">
    <property type="term" value="C:membrane"/>
    <property type="evidence" value="ECO:0007669"/>
    <property type="project" value="UniProtKB-SubCell"/>
</dbReference>
<evidence type="ECO:0000256" key="2">
    <source>
        <dbReference type="ARBA" id="ARBA00022692"/>
    </source>
</evidence>
<dbReference type="OrthoDB" id="952521at2"/>
<keyword evidence="4" id="KW-0472">Membrane</keyword>
<evidence type="ECO:0000313" key="7">
    <source>
        <dbReference type="EMBL" id="SMC21080.1"/>
    </source>
</evidence>
<dbReference type="RefSeq" id="WP_084089735.1">
    <property type="nucleotide sequence ID" value="NZ_FWXD01000005.1"/>
</dbReference>
<dbReference type="EMBL" id="FWXD01000005">
    <property type="protein sequence ID" value="SMC21080.1"/>
    <property type="molecule type" value="Genomic_DNA"/>
</dbReference>
<gene>
    <name evidence="7" type="ORF">SAMN02745857_01112</name>
</gene>
<dbReference type="AlphaFoldDB" id="A0A1W1XB32"/>
<accession>A0A1W1XB32</accession>
<dbReference type="STRING" id="1121001.SAMN02745857_01112"/>
<sequence length="264" mass="29037">MTHTLQARGRQRPLRQAFAALLGALALAVVAAPAQAKAISAQDINNAAQLRMLAQRTAKLSLQIRLGVRSSDATAKLSDSVRQFDTLLGQLSRISGDNKQLARSLDAVAYNWDVLKTQLMSRDPDKINQASEELTMTILRASRTLEGEAGKSSGRLVSLAVQQNTLSQRMAKLYFLKQLGRQTQPEVEVTRVRFGTAFQQLVAAPENTHYSLGLLALAKDQWFFYEQALKAPQSNSAVYLENVATTSERISETMDGVIAQYSKL</sequence>
<feature type="domain" description="NarX-like N-terminal" evidence="6">
    <location>
        <begin position="40"/>
        <end position="123"/>
    </location>
</feature>
<proteinExistence type="predicted"/>
<comment type="subcellular location">
    <subcellularLocation>
        <location evidence="1">Membrane</location>
        <topology evidence="1">Multi-pass membrane protein</topology>
    </subcellularLocation>
</comment>
<evidence type="ECO:0000313" key="8">
    <source>
        <dbReference type="Proteomes" id="UP000192761"/>
    </source>
</evidence>
<evidence type="ECO:0000259" key="6">
    <source>
        <dbReference type="Pfam" id="PF13675"/>
    </source>
</evidence>